<gene>
    <name evidence="2" type="ORF">SAMN05444168_5381</name>
</gene>
<feature type="signal peptide" evidence="1">
    <location>
        <begin position="1"/>
        <end position="20"/>
    </location>
</feature>
<dbReference type="OrthoDB" id="9008215at2"/>
<keyword evidence="1" id="KW-0732">Signal</keyword>
<sequence length="128" mass="12895">MKLKTIAPLAVLLLSTAAWAADGGDACGRLVGASGANQPDGGFRLRSGEPVDFVGGGKTVHGALQVFVDGSVYRAYWQPDGGHELYVLANAAANSTRLISTPPQGQPAGAGQPGTVLAPLNVVSCPAL</sequence>
<dbReference type="AlphaFoldDB" id="A0A1N6JXW4"/>
<evidence type="ECO:0000313" key="3">
    <source>
        <dbReference type="Proteomes" id="UP000184693"/>
    </source>
</evidence>
<feature type="chain" id="PRO_5012771573" evidence="1">
    <location>
        <begin position="21"/>
        <end position="128"/>
    </location>
</feature>
<protein>
    <submittedName>
        <fullName evidence="2">Uncharacterized protein</fullName>
    </submittedName>
</protein>
<accession>A0A1N6JXW4</accession>
<proteinExistence type="predicted"/>
<dbReference type="RefSeq" id="WP_074267370.1">
    <property type="nucleotide sequence ID" value="NZ_FSRM01000002.1"/>
</dbReference>
<organism evidence="2 3">
    <name type="scientific">Paraburkholderia phenazinium</name>
    <dbReference type="NCBI Taxonomy" id="60549"/>
    <lineage>
        <taxon>Bacteria</taxon>
        <taxon>Pseudomonadati</taxon>
        <taxon>Pseudomonadota</taxon>
        <taxon>Betaproteobacteria</taxon>
        <taxon>Burkholderiales</taxon>
        <taxon>Burkholderiaceae</taxon>
        <taxon>Paraburkholderia</taxon>
    </lineage>
</organism>
<dbReference type="EMBL" id="FSRM01000002">
    <property type="protein sequence ID" value="SIO49093.1"/>
    <property type="molecule type" value="Genomic_DNA"/>
</dbReference>
<name>A0A1N6JXW4_9BURK</name>
<evidence type="ECO:0000256" key="1">
    <source>
        <dbReference type="SAM" id="SignalP"/>
    </source>
</evidence>
<dbReference type="Proteomes" id="UP000184693">
    <property type="component" value="Unassembled WGS sequence"/>
</dbReference>
<evidence type="ECO:0000313" key="2">
    <source>
        <dbReference type="EMBL" id="SIO49093.1"/>
    </source>
</evidence>
<reference evidence="2 3" key="1">
    <citation type="submission" date="2016-11" db="EMBL/GenBank/DDBJ databases">
        <authorList>
            <person name="Jaros S."/>
            <person name="Januszkiewicz K."/>
            <person name="Wedrychowicz H."/>
        </authorList>
    </citation>
    <scope>NUCLEOTIDE SEQUENCE [LARGE SCALE GENOMIC DNA]</scope>
    <source>
        <strain evidence="2 3">GAS86</strain>
    </source>
</reference>